<sequence length="123" mass="14690">MYCLLRSFVEHFCINPKSLTFDYLDEKLVDTDLMKFRSLCSSVLSWYLEFAYICLRDTVALLRVHLYSDRRLAVWVAETLWTRCRILTPFDHLLQHLCFLRAVHLGRWKDRLQLSCMASVILL</sequence>
<organism evidence="1 2">
    <name type="scientific">Ensete ventricosum</name>
    <name type="common">Abyssinian banana</name>
    <name type="synonym">Musa ensete</name>
    <dbReference type="NCBI Taxonomy" id="4639"/>
    <lineage>
        <taxon>Eukaryota</taxon>
        <taxon>Viridiplantae</taxon>
        <taxon>Streptophyta</taxon>
        <taxon>Embryophyta</taxon>
        <taxon>Tracheophyta</taxon>
        <taxon>Spermatophyta</taxon>
        <taxon>Magnoliopsida</taxon>
        <taxon>Liliopsida</taxon>
        <taxon>Zingiberales</taxon>
        <taxon>Musaceae</taxon>
        <taxon>Ensete</taxon>
    </lineage>
</organism>
<dbReference type="AlphaFoldDB" id="A0A426XRX3"/>
<proteinExistence type="predicted"/>
<evidence type="ECO:0000313" key="1">
    <source>
        <dbReference type="EMBL" id="RRT42246.1"/>
    </source>
</evidence>
<dbReference type="EMBL" id="AMZH03017979">
    <property type="protein sequence ID" value="RRT42246.1"/>
    <property type="molecule type" value="Genomic_DNA"/>
</dbReference>
<protein>
    <submittedName>
        <fullName evidence="1">Uncharacterized protein</fullName>
    </submittedName>
</protein>
<accession>A0A426XRX3</accession>
<evidence type="ECO:0000313" key="2">
    <source>
        <dbReference type="Proteomes" id="UP000287651"/>
    </source>
</evidence>
<gene>
    <name evidence="1" type="ORF">B296_00057263</name>
</gene>
<name>A0A426XRX3_ENSVE</name>
<reference evidence="1 2" key="1">
    <citation type="journal article" date="2014" name="Agronomy (Basel)">
        <title>A Draft Genome Sequence for Ensete ventricosum, the Drought-Tolerant Tree Against Hunger.</title>
        <authorList>
            <person name="Harrison J."/>
            <person name="Moore K.A."/>
            <person name="Paszkiewicz K."/>
            <person name="Jones T."/>
            <person name="Grant M."/>
            <person name="Ambacheew D."/>
            <person name="Muzemil S."/>
            <person name="Studholme D.J."/>
        </authorList>
    </citation>
    <scope>NUCLEOTIDE SEQUENCE [LARGE SCALE GENOMIC DNA]</scope>
</reference>
<comment type="caution">
    <text evidence="1">The sequence shown here is derived from an EMBL/GenBank/DDBJ whole genome shotgun (WGS) entry which is preliminary data.</text>
</comment>
<dbReference type="Proteomes" id="UP000287651">
    <property type="component" value="Unassembled WGS sequence"/>
</dbReference>